<protein>
    <submittedName>
        <fullName evidence="6">Uncharacterized protein</fullName>
    </submittedName>
</protein>
<keyword evidence="5" id="KW-0472">Membrane</keyword>
<gene>
    <name evidence="6" type="ORF">RND71_012374</name>
</gene>
<evidence type="ECO:0000256" key="1">
    <source>
        <dbReference type="ARBA" id="ARBA00004141"/>
    </source>
</evidence>
<dbReference type="InterPro" id="IPR029399">
    <property type="entry name" value="TMEM192"/>
</dbReference>
<dbReference type="PANTHER" id="PTHR31592">
    <property type="entry name" value="TRANSMEMBRANE PROTEIN 192"/>
    <property type="match status" value="1"/>
</dbReference>
<keyword evidence="3" id="KW-0812">Transmembrane</keyword>
<comment type="caution">
    <text evidence="6">The sequence shown here is derived from an EMBL/GenBank/DDBJ whole genome shotgun (WGS) entry which is preliminary data.</text>
</comment>
<dbReference type="GO" id="GO:0005770">
    <property type="term" value="C:late endosome"/>
    <property type="evidence" value="ECO:0007669"/>
    <property type="project" value="TreeGrafter"/>
</dbReference>
<dbReference type="EMBL" id="JAVYJV010000006">
    <property type="protein sequence ID" value="KAK4368582.1"/>
    <property type="molecule type" value="Genomic_DNA"/>
</dbReference>
<comment type="similarity">
    <text evidence="2">Belongs to the TMEM192 family.</text>
</comment>
<evidence type="ECO:0000256" key="2">
    <source>
        <dbReference type="ARBA" id="ARBA00006314"/>
    </source>
</evidence>
<dbReference type="Proteomes" id="UP001291623">
    <property type="component" value="Unassembled WGS sequence"/>
</dbReference>
<evidence type="ECO:0000256" key="5">
    <source>
        <dbReference type="ARBA" id="ARBA00023136"/>
    </source>
</evidence>
<evidence type="ECO:0000313" key="7">
    <source>
        <dbReference type="Proteomes" id="UP001291623"/>
    </source>
</evidence>
<evidence type="ECO:0000256" key="3">
    <source>
        <dbReference type="ARBA" id="ARBA00022692"/>
    </source>
</evidence>
<keyword evidence="4" id="KW-1133">Transmembrane helix</keyword>
<dbReference type="AlphaFoldDB" id="A0AAE1SFM1"/>
<name>A0AAE1SFM1_9SOLA</name>
<evidence type="ECO:0000313" key="6">
    <source>
        <dbReference type="EMBL" id="KAK4368582.1"/>
    </source>
</evidence>
<sequence>MQRIRSTNNQYVEENERLRVKTNAYSFVVGKLEPALELERMSNLELQKKVTTVKNQTDE</sequence>
<reference evidence="6" key="1">
    <citation type="submission" date="2023-12" db="EMBL/GenBank/DDBJ databases">
        <title>Genome assembly of Anisodus tanguticus.</title>
        <authorList>
            <person name="Wang Y.-J."/>
        </authorList>
    </citation>
    <scope>NUCLEOTIDE SEQUENCE</scope>
    <source>
        <strain evidence="6">KB-2021</strain>
        <tissue evidence="6">Leaf</tissue>
    </source>
</reference>
<evidence type="ECO:0000256" key="4">
    <source>
        <dbReference type="ARBA" id="ARBA00022989"/>
    </source>
</evidence>
<organism evidence="6 7">
    <name type="scientific">Anisodus tanguticus</name>
    <dbReference type="NCBI Taxonomy" id="243964"/>
    <lineage>
        <taxon>Eukaryota</taxon>
        <taxon>Viridiplantae</taxon>
        <taxon>Streptophyta</taxon>
        <taxon>Embryophyta</taxon>
        <taxon>Tracheophyta</taxon>
        <taxon>Spermatophyta</taxon>
        <taxon>Magnoliopsida</taxon>
        <taxon>eudicotyledons</taxon>
        <taxon>Gunneridae</taxon>
        <taxon>Pentapetalae</taxon>
        <taxon>asterids</taxon>
        <taxon>lamiids</taxon>
        <taxon>Solanales</taxon>
        <taxon>Solanaceae</taxon>
        <taxon>Solanoideae</taxon>
        <taxon>Hyoscyameae</taxon>
        <taxon>Anisodus</taxon>
    </lineage>
</organism>
<accession>A0AAE1SFM1</accession>
<dbReference type="GO" id="GO:0005765">
    <property type="term" value="C:lysosomal membrane"/>
    <property type="evidence" value="ECO:0007669"/>
    <property type="project" value="TreeGrafter"/>
</dbReference>
<dbReference type="PANTHER" id="PTHR31592:SF1">
    <property type="entry name" value="TRANSMEMBRANE PROTEIN 192"/>
    <property type="match status" value="1"/>
</dbReference>
<comment type="subcellular location">
    <subcellularLocation>
        <location evidence="1">Membrane</location>
        <topology evidence="1">Multi-pass membrane protein</topology>
    </subcellularLocation>
</comment>
<keyword evidence="7" id="KW-1185">Reference proteome</keyword>
<proteinExistence type="inferred from homology"/>